<dbReference type="Gene3D" id="3.10.20.90">
    <property type="entry name" value="Phosphatidylinositol 3-kinase Catalytic Subunit, Chain A, domain 1"/>
    <property type="match status" value="1"/>
</dbReference>
<evidence type="ECO:0000313" key="3">
    <source>
        <dbReference type="RefSeq" id="XP_012861572.1"/>
    </source>
</evidence>
<gene>
    <name evidence="3" type="primary">LOC101651789</name>
</gene>
<dbReference type="RefSeq" id="XP_012861572.1">
    <property type="nucleotide sequence ID" value="XM_013006118.1"/>
</dbReference>
<keyword evidence="2" id="KW-1185">Reference proteome</keyword>
<accession>A0ABM0ZRU8</accession>
<name>A0ABM0ZRU8_ECHTE</name>
<dbReference type="SUPFAM" id="SSF54236">
    <property type="entry name" value="Ubiquitin-like"/>
    <property type="match status" value="1"/>
</dbReference>
<dbReference type="Proteomes" id="UP000694863">
    <property type="component" value="Unplaced"/>
</dbReference>
<protein>
    <submittedName>
        <fullName evidence="3">Ubiquitin-60S ribosomal protein L40-like</fullName>
    </submittedName>
</protein>
<reference evidence="3" key="1">
    <citation type="submission" date="2025-08" db="UniProtKB">
        <authorList>
            <consortium name="RefSeq"/>
        </authorList>
    </citation>
    <scope>IDENTIFICATION</scope>
</reference>
<dbReference type="InterPro" id="IPR029071">
    <property type="entry name" value="Ubiquitin-like_domsf"/>
</dbReference>
<evidence type="ECO:0000256" key="1">
    <source>
        <dbReference type="SAM" id="MobiDB-lite"/>
    </source>
</evidence>
<sequence length="120" mass="13202">MQISGGQDHLPRGGAGGTIQNVQATIQVKESIPLHQQRLTFASKQREDGRTPTTPSRGPPCTWCCVCAGASWRPPCARWPRSPSATRWSAANAKLTSTLRGNCRRKCRHTNSPRPKKEVK</sequence>
<organism evidence="2 3">
    <name type="scientific">Echinops telfairi</name>
    <name type="common">Lesser hedgehog tenrec</name>
    <dbReference type="NCBI Taxonomy" id="9371"/>
    <lineage>
        <taxon>Eukaryota</taxon>
        <taxon>Metazoa</taxon>
        <taxon>Chordata</taxon>
        <taxon>Craniata</taxon>
        <taxon>Vertebrata</taxon>
        <taxon>Euteleostomi</taxon>
        <taxon>Mammalia</taxon>
        <taxon>Eutheria</taxon>
        <taxon>Afrotheria</taxon>
        <taxon>Tenrecidae</taxon>
        <taxon>Tenrecinae</taxon>
        <taxon>Echinops</taxon>
    </lineage>
</organism>
<feature type="region of interest" description="Disordered" evidence="1">
    <location>
        <begin position="33"/>
        <end position="58"/>
    </location>
</feature>
<dbReference type="GeneID" id="101651789"/>
<proteinExistence type="predicted"/>
<evidence type="ECO:0000313" key="2">
    <source>
        <dbReference type="Proteomes" id="UP000694863"/>
    </source>
</evidence>